<gene>
    <name evidence="1" type="ORF">A2U01_0037506</name>
</gene>
<accession>A0A392PX17</accession>
<protein>
    <submittedName>
        <fullName evidence="1">Conserved oligomeric Golgi complex subunit 4-like</fullName>
    </submittedName>
</protein>
<dbReference type="AlphaFoldDB" id="A0A392PX17"/>
<sequence>MNSASIEQLVAIITPRIRLVLDSAETISNEFQKPSTDNVVNDPSVQRLLRACS</sequence>
<reference evidence="1 2" key="1">
    <citation type="journal article" date="2018" name="Front. Plant Sci.">
        <title>Red Clover (Trifolium pratense) and Zigzag Clover (T. medium) - A Picture of Genomic Similarities and Differences.</title>
        <authorList>
            <person name="Dluhosova J."/>
            <person name="Istvanek J."/>
            <person name="Nedelnik J."/>
            <person name="Repkova J."/>
        </authorList>
    </citation>
    <scope>NUCLEOTIDE SEQUENCE [LARGE SCALE GENOMIC DNA]</scope>
    <source>
        <strain evidence="2">cv. 10/8</strain>
        <tissue evidence="1">Leaf</tissue>
    </source>
</reference>
<comment type="caution">
    <text evidence="1">The sequence shown here is derived from an EMBL/GenBank/DDBJ whole genome shotgun (WGS) entry which is preliminary data.</text>
</comment>
<organism evidence="1 2">
    <name type="scientific">Trifolium medium</name>
    <dbReference type="NCBI Taxonomy" id="97028"/>
    <lineage>
        <taxon>Eukaryota</taxon>
        <taxon>Viridiplantae</taxon>
        <taxon>Streptophyta</taxon>
        <taxon>Embryophyta</taxon>
        <taxon>Tracheophyta</taxon>
        <taxon>Spermatophyta</taxon>
        <taxon>Magnoliopsida</taxon>
        <taxon>eudicotyledons</taxon>
        <taxon>Gunneridae</taxon>
        <taxon>Pentapetalae</taxon>
        <taxon>rosids</taxon>
        <taxon>fabids</taxon>
        <taxon>Fabales</taxon>
        <taxon>Fabaceae</taxon>
        <taxon>Papilionoideae</taxon>
        <taxon>50 kb inversion clade</taxon>
        <taxon>NPAAA clade</taxon>
        <taxon>Hologalegina</taxon>
        <taxon>IRL clade</taxon>
        <taxon>Trifolieae</taxon>
        <taxon>Trifolium</taxon>
    </lineage>
</organism>
<keyword evidence="2" id="KW-1185">Reference proteome</keyword>
<evidence type="ECO:0000313" key="1">
    <source>
        <dbReference type="EMBL" id="MCI16364.1"/>
    </source>
</evidence>
<dbReference type="EMBL" id="LXQA010100528">
    <property type="protein sequence ID" value="MCI16364.1"/>
    <property type="molecule type" value="Genomic_DNA"/>
</dbReference>
<dbReference type="Proteomes" id="UP000265520">
    <property type="component" value="Unassembled WGS sequence"/>
</dbReference>
<name>A0A392PX17_9FABA</name>
<evidence type="ECO:0000313" key="2">
    <source>
        <dbReference type="Proteomes" id="UP000265520"/>
    </source>
</evidence>
<proteinExistence type="predicted"/>